<keyword evidence="2" id="KW-1185">Reference proteome</keyword>
<evidence type="ECO:0000313" key="2">
    <source>
        <dbReference type="Proteomes" id="UP000276133"/>
    </source>
</evidence>
<dbReference type="AlphaFoldDB" id="A0A3M7SCS8"/>
<sequence>MHFPAKLQSFCRAFSNIQHGEFYEILDVTLINIIELKRTSQLRKKPSIEILLPKHAFLKILIYTNKY</sequence>
<dbReference type="Proteomes" id="UP000276133">
    <property type="component" value="Unassembled WGS sequence"/>
</dbReference>
<name>A0A3M7SCS8_BRAPC</name>
<accession>A0A3M7SCS8</accession>
<comment type="caution">
    <text evidence="1">The sequence shown here is derived from an EMBL/GenBank/DDBJ whole genome shotgun (WGS) entry which is preliminary data.</text>
</comment>
<protein>
    <submittedName>
        <fullName evidence="1">Uncharacterized protein</fullName>
    </submittedName>
</protein>
<proteinExistence type="predicted"/>
<gene>
    <name evidence="1" type="ORF">BpHYR1_000139</name>
</gene>
<organism evidence="1 2">
    <name type="scientific">Brachionus plicatilis</name>
    <name type="common">Marine rotifer</name>
    <name type="synonym">Brachionus muelleri</name>
    <dbReference type="NCBI Taxonomy" id="10195"/>
    <lineage>
        <taxon>Eukaryota</taxon>
        <taxon>Metazoa</taxon>
        <taxon>Spiralia</taxon>
        <taxon>Gnathifera</taxon>
        <taxon>Rotifera</taxon>
        <taxon>Eurotatoria</taxon>
        <taxon>Monogononta</taxon>
        <taxon>Pseudotrocha</taxon>
        <taxon>Ploima</taxon>
        <taxon>Brachionidae</taxon>
        <taxon>Brachionus</taxon>
    </lineage>
</organism>
<evidence type="ECO:0000313" key="1">
    <source>
        <dbReference type="EMBL" id="RNA33624.1"/>
    </source>
</evidence>
<dbReference type="EMBL" id="REGN01001609">
    <property type="protein sequence ID" value="RNA33624.1"/>
    <property type="molecule type" value="Genomic_DNA"/>
</dbReference>
<reference evidence="1 2" key="1">
    <citation type="journal article" date="2018" name="Sci. Rep.">
        <title>Genomic signatures of local adaptation to the degree of environmental predictability in rotifers.</title>
        <authorList>
            <person name="Franch-Gras L."/>
            <person name="Hahn C."/>
            <person name="Garcia-Roger E.M."/>
            <person name="Carmona M.J."/>
            <person name="Serra M."/>
            <person name="Gomez A."/>
        </authorList>
    </citation>
    <scope>NUCLEOTIDE SEQUENCE [LARGE SCALE GENOMIC DNA]</scope>
    <source>
        <strain evidence="1">HYR1</strain>
    </source>
</reference>